<name>A0A9P5Q9U4_9AGAR</name>
<gene>
    <name evidence="2" type="ORF">BDP27DRAFT_1313255</name>
</gene>
<feature type="compositionally biased region" description="Polar residues" evidence="1">
    <location>
        <begin position="461"/>
        <end position="474"/>
    </location>
</feature>
<feature type="compositionally biased region" description="Basic and acidic residues" evidence="1">
    <location>
        <begin position="392"/>
        <end position="405"/>
    </location>
</feature>
<dbReference type="OrthoDB" id="2143914at2759"/>
<dbReference type="EMBL" id="JADNRY010000006">
    <property type="protein sequence ID" value="KAF9076390.1"/>
    <property type="molecule type" value="Genomic_DNA"/>
</dbReference>
<protein>
    <submittedName>
        <fullName evidence="2">Uncharacterized protein</fullName>
    </submittedName>
</protein>
<feature type="compositionally biased region" description="Low complexity" evidence="1">
    <location>
        <begin position="568"/>
        <end position="580"/>
    </location>
</feature>
<accession>A0A9P5Q9U4</accession>
<evidence type="ECO:0000313" key="3">
    <source>
        <dbReference type="Proteomes" id="UP000772434"/>
    </source>
</evidence>
<comment type="caution">
    <text evidence="2">The sequence shown here is derived from an EMBL/GenBank/DDBJ whole genome shotgun (WGS) entry which is preliminary data.</text>
</comment>
<proteinExistence type="predicted"/>
<feature type="compositionally biased region" description="Basic and acidic residues" evidence="1">
    <location>
        <begin position="517"/>
        <end position="530"/>
    </location>
</feature>
<keyword evidence="3" id="KW-1185">Reference proteome</keyword>
<feature type="compositionally biased region" description="Polar residues" evidence="1">
    <location>
        <begin position="429"/>
        <end position="438"/>
    </location>
</feature>
<dbReference type="AlphaFoldDB" id="A0A9P5Q9U4"/>
<organism evidence="2 3">
    <name type="scientific">Rhodocollybia butyracea</name>
    <dbReference type="NCBI Taxonomy" id="206335"/>
    <lineage>
        <taxon>Eukaryota</taxon>
        <taxon>Fungi</taxon>
        <taxon>Dikarya</taxon>
        <taxon>Basidiomycota</taxon>
        <taxon>Agaricomycotina</taxon>
        <taxon>Agaricomycetes</taxon>
        <taxon>Agaricomycetidae</taxon>
        <taxon>Agaricales</taxon>
        <taxon>Marasmiineae</taxon>
        <taxon>Omphalotaceae</taxon>
        <taxon>Rhodocollybia</taxon>
    </lineage>
</organism>
<dbReference type="Proteomes" id="UP000772434">
    <property type="component" value="Unassembled WGS sequence"/>
</dbReference>
<reference evidence="2" key="1">
    <citation type="submission" date="2020-11" db="EMBL/GenBank/DDBJ databases">
        <authorList>
            <consortium name="DOE Joint Genome Institute"/>
            <person name="Ahrendt S."/>
            <person name="Riley R."/>
            <person name="Andreopoulos W."/>
            <person name="Labutti K."/>
            <person name="Pangilinan J."/>
            <person name="Ruiz-Duenas F.J."/>
            <person name="Barrasa J.M."/>
            <person name="Sanchez-Garcia M."/>
            <person name="Camarero S."/>
            <person name="Miyauchi S."/>
            <person name="Serrano A."/>
            <person name="Linde D."/>
            <person name="Babiker R."/>
            <person name="Drula E."/>
            <person name="Ayuso-Fernandez I."/>
            <person name="Pacheco R."/>
            <person name="Padilla G."/>
            <person name="Ferreira P."/>
            <person name="Barriuso J."/>
            <person name="Kellner H."/>
            <person name="Castanera R."/>
            <person name="Alfaro M."/>
            <person name="Ramirez L."/>
            <person name="Pisabarro A.G."/>
            <person name="Kuo A."/>
            <person name="Tritt A."/>
            <person name="Lipzen A."/>
            <person name="He G."/>
            <person name="Yan M."/>
            <person name="Ng V."/>
            <person name="Cullen D."/>
            <person name="Martin F."/>
            <person name="Rosso M.-N."/>
            <person name="Henrissat B."/>
            <person name="Hibbett D."/>
            <person name="Martinez A.T."/>
            <person name="Grigoriev I.V."/>
        </authorList>
    </citation>
    <scope>NUCLEOTIDE SEQUENCE</scope>
    <source>
        <strain evidence="2">AH 40177</strain>
    </source>
</reference>
<evidence type="ECO:0000256" key="1">
    <source>
        <dbReference type="SAM" id="MobiDB-lite"/>
    </source>
</evidence>
<sequence>MNSDSVSTFLTGTGHALSDHTTNGFANRLSSQSTAFVERGTPESELQGEEIAQIRAKVLQMDILNSDGVSSREKELATMVLRLAELSSPRSTQATSQASAIEELSLQRDYLVQKAEEERMRWESERTGWARASEALVAQRNETGRSSNQHQDLERYCSILQADNADLRVKEIRLHKRLSSLETEILKLKPVLLLQPFPSTSSRSSLAHASTYLSSLPYPAASGREAASAQRAKVSRKRKLGTTETELKLAVKAVEHTANFSGGIASSPSLDHRGDNGDIPLQTVMSLSLAQEDSSPFKVPTVQAESSGTLLLMSTDITPPSPSPIGISPVRTRSSSRKEHVDSTAISPPSPSSLPKPLIPSTSDARTEHLLLAARVIGRKRAAIASGIVDAEQERRKERRAEKEKSKSRKERKMEFLERPPSPGKGKTKTVTKNSSAGHTKVVKKGSTATVRGGMGEDGSVSRSAPQRAGSQHPYSRAGPKPRSLLPTSTSSSSTQLNGMDSLLSAARSMMDSSPIDGDHDSRTSDDRQKLSSRGVGTRNTVSTSGPEDVGMAPPTKRRKINRERSALDVLADQAAAAVSTPKVRLPGGGGGRGWEDDEDAEGDYDEEIFISHSTDGVRRSGRLSTPSLKMLSLVESRRATPRLISAPDSGPKASG</sequence>
<feature type="region of interest" description="Disordered" evidence="1">
    <location>
        <begin position="313"/>
        <end position="362"/>
    </location>
</feature>
<feature type="compositionally biased region" description="Pro residues" evidence="1">
    <location>
        <begin position="348"/>
        <end position="358"/>
    </location>
</feature>
<evidence type="ECO:0000313" key="2">
    <source>
        <dbReference type="EMBL" id="KAF9076390.1"/>
    </source>
</evidence>
<feature type="region of interest" description="Disordered" evidence="1">
    <location>
        <begin position="391"/>
        <end position="600"/>
    </location>
</feature>